<proteinExistence type="predicted"/>
<organism evidence="2 3">
    <name type="scientific">Lacticaseibacillus pantheris DSM 15945 = JCM 12539 = NBRC 106106</name>
    <dbReference type="NCBI Taxonomy" id="1423783"/>
    <lineage>
        <taxon>Bacteria</taxon>
        <taxon>Bacillati</taxon>
        <taxon>Bacillota</taxon>
        <taxon>Bacilli</taxon>
        <taxon>Lactobacillales</taxon>
        <taxon>Lactobacillaceae</taxon>
        <taxon>Lacticaseibacillus</taxon>
    </lineage>
</organism>
<dbReference type="InterPro" id="IPR008319">
    <property type="entry name" value="GyrI-like_CCH_Lin2189-like"/>
</dbReference>
<sequence>MAKYEWRKTERNLYLPRGIELVDVPSMHFITIDGAGNPNGPEFADRIQSLYGVAYTLRMAAKRGEYGAPFEYTVYPLEGVWTTSDGSRGAELNKDALQYRVMIRQPDIIKRADFAAAVEQVQVKKPELAVAQVEWRDYTEGLSVQAIHVGPYDDEVNTFAKMQSFLAVNDLTQISIMDEFWHREVYLSDPRRTDPAKMRTLLRYRVQRQQK</sequence>
<evidence type="ECO:0000313" key="2">
    <source>
        <dbReference type="EMBL" id="KRL86979.1"/>
    </source>
</evidence>
<dbReference type="Gene3D" id="3.20.80.10">
    <property type="entry name" value="Regulatory factor, effector binding domain"/>
    <property type="match status" value="1"/>
</dbReference>
<dbReference type="PATRIC" id="fig|1423783.4.peg.188"/>
<dbReference type="InterPro" id="IPR011256">
    <property type="entry name" value="Reg_factor_effector_dom_sf"/>
</dbReference>
<evidence type="ECO:0000259" key="1">
    <source>
        <dbReference type="Pfam" id="PF06445"/>
    </source>
</evidence>
<reference evidence="2 3" key="1">
    <citation type="journal article" date="2015" name="Genome Announc.">
        <title>Expanding the biotechnology potential of lactobacilli through comparative genomics of 213 strains and associated genera.</title>
        <authorList>
            <person name="Sun Z."/>
            <person name="Harris H.M."/>
            <person name="McCann A."/>
            <person name="Guo C."/>
            <person name="Argimon S."/>
            <person name="Zhang W."/>
            <person name="Yang X."/>
            <person name="Jeffery I.B."/>
            <person name="Cooney J.C."/>
            <person name="Kagawa T.F."/>
            <person name="Liu W."/>
            <person name="Song Y."/>
            <person name="Salvetti E."/>
            <person name="Wrobel A."/>
            <person name="Rasinkangas P."/>
            <person name="Parkhill J."/>
            <person name="Rea M.C."/>
            <person name="O'Sullivan O."/>
            <person name="Ritari J."/>
            <person name="Douillard F.P."/>
            <person name="Paul Ross R."/>
            <person name="Yang R."/>
            <person name="Briner A.E."/>
            <person name="Felis G.E."/>
            <person name="de Vos W.M."/>
            <person name="Barrangou R."/>
            <person name="Klaenhammer T.R."/>
            <person name="Caufield P.W."/>
            <person name="Cui Y."/>
            <person name="Zhang H."/>
            <person name="O'Toole P.W."/>
        </authorList>
    </citation>
    <scope>NUCLEOTIDE SEQUENCE [LARGE SCALE GENOMIC DNA]</scope>
    <source>
        <strain evidence="2 3">DSM 15945</strain>
    </source>
</reference>
<feature type="domain" description="GyrI-like small molecule binding" evidence="1">
    <location>
        <begin position="19"/>
        <end position="203"/>
    </location>
</feature>
<dbReference type="InterPro" id="IPR029442">
    <property type="entry name" value="GyrI-like"/>
</dbReference>
<name>A0A0R1U6L4_9LACO</name>
<keyword evidence="3" id="KW-1185">Reference proteome</keyword>
<dbReference type="AlphaFoldDB" id="A0A0R1U6L4"/>
<dbReference type="RefSeq" id="WP_054649573.1">
    <property type="nucleotide sequence ID" value="NZ_AZFJ01000036.1"/>
</dbReference>
<dbReference type="EMBL" id="AZFJ01000036">
    <property type="protein sequence ID" value="KRL86979.1"/>
    <property type="molecule type" value="Genomic_DNA"/>
</dbReference>
<dbReference type="PIRSF" id="PIRSF031644">
    <property type="entry name" value="UCP031644"/>
    <property type="match status" value="1"/>
</dbReference>
<evidence type="ECO:0000313" key="3">
    <source>
        <dbReference type="Proteomes" id="UP000051922"/>
    </source>
</evidence>
<dbReference type="OrthoDB" id="4772335at2"/>
<protein>
    <recommendedName>
        <fullName evidence="1">GyrI-like small molecule binding domain-containing protein</fullName>
    </recommendedName>
</protein>
<dbReference type="SUPFAM" id="SSF55136">
    <property type="entry name" value="Probable bacterial effector-binding domain"/>
    <property type="match status" value="1"/>
</dbReference>
<dbReference type="Pfam" id="PF06445">
    <property type="entry name" value="GyrI-like"/>
    <property type="match status" value="1"/>
</dbReference>
<accession>A0A0R1U6L4</accession>
<comment type="caution">
    <text evidence="2">The sequence shown here is derived from an EMBL/GenBank/DDBJ whole genome shotgun (WGS) entry which is preliminary data.</text>
</comment>
<dbReference type="Proteomes" id="UP000051922">
    <property type="component" value="Unassembled WGS sequence"/>
</dbReference>
<gene>
    <name evidence="2" type="ORF">FC50_GL000179</name>
</gene>
<dbReference type="STRING" id="1423783.FC50_GL000179"/>